<comment type="caution">
    <text evidence="7">The sequence shown here is derived from an EMBL/GenBank/DDBJ whole genome shotgun (WGS) entry which is preliminary data.</text>
</comment>
<feature type="compositionally biased region" description="Gly residues" evidence="5">
    <location>
        <begin position="212"/>
        <end position="223"/>
    </location>
</feature>
<feature type="compositionally biased region" description="Basic residues" evidence="5">
    <location>
        <begin position="355"/>
        <end position="364"/>
    </location>
</feature>
<keyword evidence="3" id="KW-0507">mRNA processing</keyword>
<feature type="compositionally biased region" description="Low complexity" evidence="5">
    <location>
        <begin position="228"/>
        <end position="250"/>
    </location>
</feature>
<organism evidence="7 8">
    <name type="scientific">Extremus antarcticus</name>
    <dbReference type="NCBI Taxonomy" id="702011"/>
    <lineage>
        <taxon>Eukaryota</taxon>
        <taxon>Fungi</taxon>
        <taxon>Dikarya</taxon>
        <taxon>Ascomycota</taxon>
        <taxon>Pezizomycotina</taxon>
        <taxon>Dothideomycetes</taxon>
        <taxon>Dothideomycetidae</taxon>
        <taxon>Mycosphaerellales</taxon>
        <taxon>Extremaceae</taxon>
        <taxon>Extremus</taxon>
    </lineage>
</organism>
<feature type="domain" description="Pre-mRNA polyadenylation factor Fip1" evidence="6">
    <location>
        <begin position="151"/>
        <end position="193"/>
    </location>
</feature>
<evidence type="ECO:0000256" key="4">
    <source>
        <dbReference type="ARBA" id="ARBA00023242"/>
    </source>
</evidence>
<evidence type="ECO:0000256" key="1">
    <source>
        <dbReference type="ARBA" id="ARBA00004123"/>
    </source>
</evidence>
<feature type="region of interest" description="Disordered" evidence="5">
    <location>
        <begin position="1"/>
        <end position="140"/>
    </location>
</feature>
<feature type="compositionally biased region" description="Polar residues" evidence="5">
    <location>
        <begin position="94"/>
        <end position="113"/>
    </location>
</feature>
<feature type="compositionally biased region" description="Gly residues" evidence="5">
    <location>
        <begin position="327"/>
        <end position="336"/>
    </location>
</feature>
<dbReference type="EMBL" id="JAWDJX010000023">
    <property type="protein sequence ID" value="KAK3051961.1"/>
    <property type="molecule type" value="Genomic_DNA"/>
</dbReference>
<dbReference type="InterPro" id="IPR051187">
    <property type="entry name" value="Pre-mRNA_3'-end_processing_reg"/>
</dbReference>
<feature type="region of interest" description="Disordered" evidence="5">
    <location>
        <begin position="212"/>
        <end position="364"/>
    </location>
</feature>
<feature type="compositionally biased region" description="Basic and acidic residues" evidence="5">
    <location>
        <begin position="114"/>
        <end position="134"/>
    </location>
</feature>
<evidence type="ECO:0000256" key="3">
    <source>
        <dbReference type="ARBA" id="ARBA00022664"/>
    </source>
</evidence>
<keyword evidence="4" id="KW-0539">Nucleus</keyword>
<protein>
    <recommendedName>
        <fullName evidence="6">Pre-mRNA polyadenylation factor Fip1 domain-containing protein</fullName>
    </recommendedName>
</protein>
<sequence>MEEEDDDFYGGAGANAQEYETLPDHGNIEEEQKMDVSAEQDDDEEDSDDDVQFTLEKPKGDKTESRSAPAKKQKVDSSDHAASTDIKAARSGTPIKQEQPQSGSAQPTAIKSTLTHDGKEGKDFPEVRSSKVEVDSIPTWPANGKPITEVDIDADLAEHSKPWRLPGTDQTDFFNYGFDEYTWAQYCIRQQTMAGNISDMKQQDAQMKAMFGGGPGGGQGGGPPGMPQMPGMPGMPSPEEMMQQMMQSGMDPSDPNAFMQMMMGGGMPGGGGGPGQQNQQGGGGFNQQRGPSGGFGGSNPNSVSPHPQGGQGFQPPTGPSAQNQQGDQGGFGGGMDGYSPQQLAIMQQGQGGGRGRGRGRGRYY</sequence>
<dbReference type="GO" id="GO:0005847">
    <property type="term" value="C:mRNA cleavage and polyadenylation specificity factor complex"/>
    <property type="evidence" value="ECO:0007669"/>
    <property type="project" value="TreeGrafter"/>
</dbReference>
<evidence type="ECO:0000256" key="5">
    <source>
        <dbReference type="SAM" id="MobiDB-lite"/>
    </source>
</evidence>
<feature type="compositionally biased region" description="Basic and acidic residues" evidence="5">
    <location>
        <begin position="22"/>
        <end position="36"/>
    </location>
</feature>
<evidence type="ECO:0000259" key="6">
    <source>
        <dbReference type="Pfam" id="PF05182"/>
    </source>
</evidence>
<dbReference type="PANTHER" id="PTHR13484">
    <property type="entry name" value="FIP1-LIKE 1 PROTEIN"/>
    <property type="match status" value="1"/>
</dbReference>
<feature type="compositionally biased region" description="Acidic residues" evidence="5">
    <location>
        <begin position="38"/>
        <end position="51"/>
    </location>
</feature>
<keyword evidence="8" id="KW-1185">Reference proteome</keyword>
<comment type="subcellular location">
    <subcellularLocation>
        <location evidence="1">Nucleus</location>
    </subcellularLocation>
</comment>
<dbReference type="Pfam" id="PF05182">
    <property type="entry name" value="Fip1"/>
    <property type="match status" value="1"/>
</dbReference>
<dbReference type="GO" id="GO:0006397">
    <property type="term" value="P:mRNA processing"/>
    <property type="evidence" value="ECO:0007669"/>
    <property type="project" value="UniProtKB-KW"/>
</dbReference>
<feature type="compositionally biased region" description="Basic and acidic residues" evidence="5">
    <location>
        <begin position="56"/>
        <end position="65"/>
    </location>
</feature>
<proteinExistence type="inferred from homology"/>
<feature type="compositionally biased region" description="Gly residues" evidence="5">
    <location>
        <begin position="263"/>
        <end position="297"/>
    </location>
</feature>
<gene>
    <name evidence="7" type="ORF">LTR09_006915</name>
</gene>
<evidence type="ECO:0000256" key="2">
    <source>
        <dbReference type="ARBA" id="ARBA00007459"/>
    </source>
</evidence>
<accession>A0AAJ0GDA8</accession>
<evidence type="ECO:0000313" key="7">
    <source>
        <dbReference type="EMBL" id="KAK3051961.1"/>
    </source>
</evidence>
<evidence type="ECO:0000313" key="8">
    <source>
        <dbReference type="Proteomes" id="UP001271007"/>
    </source>
</evidence>
<dbReference type="AlphaFoldDB" id="A0AAJ0GDA8"/>
<dbReference type="Proteomes" id="UP001271007">
    <property type="component" value="Unassembled WGS sequence"/>
</dbReference>
<name>A0AAJ0GDA8_9PEZI</name>
<comment type="similarity">
    <text evidence="2">Belongs to the FIP1 family.</text>
</comment>
<feature type="compositionally biased region" description="Low complexity" evidence="5">
    <location>
        <begin position="298"/>
        <end position="308"/>
    </location>
</feature>
<dbReference type="PANTHER" id="PTHR13484:SF0">
    <property type="entry name" value="PRE-MRNA 3'-END-PROCESSING FACTOR FIP1"/>
    <property type="match status" value="1"/>
</dbReference>
<dbReference type="InterPro" id="IPR007854">
    <property type="entry name" value="Fip1_dom"/>
</dbReference>
<reference evidence="7" key="1">
    <citation type="submission" date="2023-04" db="EMBL/GenBank/DDBJ databases">
        <title>Black Yeasts Isolated from many extreme environments.</title>
        <authorList>
            <person name="Coleine C."/>
            <person name="Stajich J.E."/>
            <person name="Selbmann L."/>
        </authorList>
    </citation>
    <scope>NUCLEOTIDE SEQUENCE</scope>
    <source>
        <strain evidence="7">CCFEE 5312</strain>
    </source>
</reference>